<evidence type="ECO:0000256" key="6">
    <source>
        <dbReference type="ARBA" id="ARBA00022840"/>
    </source>
</evidence>
<evidence type="ECO:0000256" key="4">
    <source>
        <dbReference type="ARBA" id="ARBA00022694"/>
    </source>
</evidence>
<evidence type="ECO:0000256" key="5">
    <source>
        <dbReference type="ARBA" id="ARBA00022741"/>
    </source>
</evidence>
<comment type="caution">
    <text evidence="10">The sequence shown here is derived from an EMBL/GenBank/DDBJ whole genome shotgun (WGS) entry which is preliminary data.</text>
</comment>
<dbReference type="OrthoDB" id="9807403at2"/>
<gene>
    <name evidence="8 10" type="primary">tilS</name>
    <name evidence="10" type="ORF">GLV84_02330</name>
</gene>
<evidence type="ECO:0000313" key="10">
    <source>
        <dbReference type="EMBL" id="NJI01711.1"/>
    </source>
</evidence>
<evidence type="ECO:0000256" key="2">
    <source>
        <dbReference type="ARBA" id="ARBA00022490"/>
    </source>
</evidence>
<dbReference type="AlphaFoldDB" id="A0A2T4MDB9"/>
<sequence>MMKVTWKEDDHIVVAVSTGIDSMVLLHRLLHQYQTTYKQLSVLHVHHGLRRGSDEEAEFVTQYCEQYGIPIYVKRLHLQPIVEAGRSIQSDARVARYRWFEDMMHQLKGDVLMTAHHFDDLIETVFYRIFTGKVYRSALGMQACEQRHGYRLMRPMLEETKSDIATYQHDHNVPYFEDESNQDTKYVRNMIRHDMLPIIDAHEQFKITHLKKLYDMHLESIRVFEQMADDYIAVQVKQTDHQYEMSIQSFNKCPEHVRMIILDKLIQKWENIVPVSDVQYHQWFVQLTQPIAQIELHASNTWRINKVYDKLTLSTVEQAPLQAMYLKTPGYYQFGDYEIRVASLDALRGPLLIRTRQDGDRVQLHSHGHKKVSRLMIDAKVPQHTRDRIPVIEDATGDIVAVGTLYQHIKVNQIITIAYLGDENNEK</sequence>
<name>A0A2T4MDB9_9STAP</name>
<proteinExistence type="inferred from homology"/>
<dbReference type="PANTHER" id="PTHR43033">
    <property type="entry name" value="TRNA(ILE)-LYSIDINE SYNTHASE-RELATED"/>
    <property type="match status" value="1"/>
</dbReference>
<dbReference type="InterPro" id="IPR012094">
    <property type="entry name" value="tRNA_Ile_lys_synt"/>
</dbReference>
<evidence type="ECO:0000256" key="8">
    <source>
        <dbReference type="HAMAP-Rule" id="MF_01161"/>
    </source>
</evidence>
<dbReference type="GO" id="GO:0005524">
    <property type="term" value="F:ATP binding"/>
    <property type="evidence" value="ECO:0007669"/>
    <property type="project" value="UniProtKB-KW"/>
</dbReference>
<organism evidence="10 11">
    <name type="scientific">Staphylococcus agnetis</name>
    <dbReference type="NCBI Taxonomy" id="985762"/>
    <lineage>
        <taxon>Bacteria</taxon>
        <taxon>Bacillati</taxon>
        <taxon>Bacillota</taxon>
        <taxon>Bacilli</taxon>
        <taxon>Bacillales</taxon>
        <taxon>Staphylococcaceae</taxon>
        <taxon>Staphylococcus</taxon>
    </lineage>
</organism>
<evidence type="ECO:0000313" key="11">
    <source>
        <dbReference type="Proteomes" id="UP000646308"/>
    </source>
</evidence>
<keyword evidence="3 8" id="KW-0436">Ligase</keyword>
<dbReference type="NCBIfam" id="TIGR02433">
    <property type="entry name" value="lysidine_TilS_C"/>
    <property type="match status" value="1"/>
</dbReference>
<comment type="similarity">
    <text evidence="8">Belongs to the tRNA(Ile)-lysidine synthase family.</text>
</comment>
<dbReference type="Pfam" id="PF01171">
    <property type="entry name" value="ATP_bind_3"/>
    <property type="match status" value="1"/>
</dbReference>
<comment type="caution">
    <text evidence="8">Lacks conserved residue(s) required for the propagation of feature annotation.</text>
</comment>
<comment type="catalytic activity">
    <reaction evidence="7 8">
        <text>cytidine(34) in tRNA(Ile2) + L-lysine + ATP = lysidine(34) in tRNA(Ile2) + AMP + diphosphate + H(+)</text>
        <dbReference type="Rhea" id="RHEA:43744"/>
        <dbReference type="Rhea" id="RHEA-COMP:10625"/>
        <dbReference type="Rhea" id="RHEA-COMP:10670"/>
        <dbReference type="ChEBI" id="CHEBI:15378"/>
        <dbReference type="ChEBI" id="CHEBI:30616"/>
        <dbReference type="ChEBI" id="CHEBI:32551"/>
        <dbReference type="ChEBI" id="CHEBI:33019"/>
        <dbReference type="ChEBI" id="CHEBI:82748"/>
        <dbReference type="ChEBI" id="CHEBI:83665"/>
        <dbReference type="ChEBI" id="CHEBI:456215"/>
        <dbReference type="EC" id="6.3.4.19"/>
    </reaction>
</comment>
<dbReference type="EMBL" id="WMFL01000035">
    <property type="protein sequence ID" value="NJI01711.1"/>
    <property type="molecule type" value="Genomic_DNA"/>
</dbReference>
<keyword evidence="6" id="KW-0067">ATP-binding</keyword>
<dbReference type="InterPro" id="IPR012796">
    <property type="entry name" value="Lysidine-tRNA-synth_C"/>
</dbReference>
<dbReference type="NCBIfam" id="TIGR02432">
    <property type="entry name" value="lysidine_TilS_N"/>
    <property type="match status" value="1"/>
</dbReference>
<comment type="function">
    <text evidence="8">Ligates lysine onto the cytidine present at position 34 of the AUA codon-specific tRNA(Ile) that contains the anticodon CAU, in an ATP-dependent manner. Cytidine is converted to lysidine, thus changing the amino acid specificity of the tRNA from methionine to isoleucine.</text>
</comment>
<reference evidence="10" key="1">
    <citation type="submission" date="2019-11" db="EMBL/GenBank/DDBJ databases">
        <title>Whole genome comparisons of Staphylococcus agnetis isolates from cattle and chickens.</title>
        <authorList>
            <person name="Rhoads D."/>
            <person name="Shwani A."/>
            <person name="Adkins P."/>
            <person name="Calcutt M."/>
            <person name="Middleton J."/>
        </authorList>
    </citation>
    <scope>NUCLEOTIDE SEQUENCE</scope>
    <source>
        <strain evidence="10">1387</strain>
    </source>
</reference>
<keyword evidence="5" id="KW-0547">Nucleotide-binding</keyword>
<keyword evidence="4 8" id="KW-0819">tRNA processing</keyword>
<evidence type="ECO:0000256" key="1">
    <source>
        <dbReference type="ARBA" id="ARBA00004496"/>
    </source>
</evidence>
<dbReference type="SMART" id="SM00977">
    <property type="entry name" value="TilS_C"/>
    <property type="match status" value="1"/>
</dbReference>
<evidence type="ECO:0000259" key="9">
    <source>
        <dbReference type="SMART" id="SM00977"/>
    </source>
</evidence>
<dbReference type="InterPro" id="IPR011063">
    <property type="entry name" value="TilS/TtcA_N"/>
</dbReference>
<feature type="domain" description="Lysidine-tRNA(Ile) synthetase C-terminal" evidence="9">
    <location>
        <begin position="351"/>
        <end position="417"/>
    </location>
</feature>
<dbReference type="GO" id="GO:0006400">
    <property type="term" value="P:tRNA modification"/>
    <property type="evidence" value="ECO:0007669"/>
    <property type="project" value="UniProtKB-UniRule"/>
</dbReference>
<dbReference type="GO" id="GO:0032267">
    <property type="term" value="F:tRNA(Ile)-lysidine synthase activity"/>
    <property type="evidence" value="ECO:0007669"/>
    <property type="project" value="UniProtKB-EC"/>
</dbReference>
<evidence type="ECO:0000256" key="3">
    <source>
        <dbReference type="ARBA" id="ARBA00022598"/>
    </source>
</evidence>
<keyword evidence="2 8" id="KW-0963">Cytoplasm</keyword>
<evidence type="ECO:0000256" key="7">
    <source>
        <dbReference type="ARBA" id="ARBA00048539"/>
    </source>
</evidence>
<dbReference type="Proteomes" id="UP000646308">
    <property type="component" value="Unassembled WGS sequence"/>
</dbReference>
<dbReference type="SUPFAM" id="SSF52402">
    <property type="entry name" value="Adenine nucleotide alpha hydrolases-like"/>
    <property type="match status" value="1"/>
</dbReference>
<comment type="subcellular location">
    <subcellularLocation>
        <location evidence="1 8">Cytoplasm</location>
    </subcellularLocation>
</comment>
<dbReference type="EC" id="6.3.4.19" evidence="8"/>
<dbReference type="InterPro" id="IPR012795">
    <property type="entry name" value="tRNA_Ile_lys_synt_N"/>
</dbReference>
<dbReference type="GO" id="GO:0005737">
    <property type="term" value="C:cytoplasm"/>
    <property type="evidence" value="ECO:0007669"/>
    <property type="project" value="UniProtKB-SubCell"/>
</dbReference>
<dbReference type="Gene3D" id="3.40.50.620">
    <property type="entry name" value="HUPs"/>
    <property type="match status" value="1"/>
</dbReference>
<dbReference type="HAMAP" id="MF_01161">
    <property type="entry name" value="tRNA_Ile_lys_synt"/>
    <property type="match status" value="1"/>
</dbReference>
<accession>A0A2T4MDB9</accession>
<protein>
    <recommendedName>
        <fullName evidence="8">tRNA(Ile)-lysidine synthase</fullName>
        <ecNumber evidence="8">6.3.4.19</ecNumber>
    </recommendedName>
    <alternativeName>
        <fullName evidence="8">tRNA(Ile)-2-lysyl-cytidine synthase</fullName>
    </alternativeName>
    <alternativeName>
        <fullName evidence="8">tRNA(Ile)-lysidine synthetase</fullName>
    </alternativeName>
</protein>
<dbReference type="PANTHER" id="PTHR43033:SF1">
    <property type="entry name" value="TRNA(ILE)-LYSIDINE SYNTHASE-RELATED"/>
    <property type="match status" value="1"/>
</dbReference>
<dbReference type="CDD" id="cd01992">
    <property type="entry name" value="TilS_N"/>
    <property type="match status" value="1"/>
</dbReference>
<dbReference type="SUPFAM" id="SSF56037">
    <property type="entry name" value="PheT/TilS domain"/>
    <property type="match status" value="1"/>
</dbReference>
<dbReference type="Pfam" id="PF11734">
    <property type="entry name" value="TilS_C"/>
    <property type="match status" value="1"/>
</dbReference>
<dbReference type="InterPro" id="IPR014729">
    <property type="entry name" value="Rossmann-like_a/b/a_fold"/>
</dbReference>
<dbReference type="RefSeq" id="WP_082624783.1">
    <property type="nucleotide sequence ID" value="NZ_CP009623.1"/>
</dbReference>